<feature type="compositionally biased region" description="Basic residues" evidence="12">
    <location>
        <begin position="456"/>
        <end position="471"/>
    </location>
</feature>
<dbReference type="GO" id="GO:0008270">
    <property type="term" value="F:zinc ion binding"/>
    <property type="evidence" value="ECO:0007669"/>
    <property type="project" value="UniProtKB-KW"/>
</dbReference>
<organism evidence="15 16">
    <name type="scientific">Periophthalmus magnuspinnatus</name>
    <dbReference type="NCBI Taxonomy" id="409849"/>
    <lineage>
        <taxon>Eukaryota</taxon>
        <taxon>Metazoa</taxon>
        <taxon>Chordata</taxon>
        <taxon>Craniata</taxon>
        <taxon>Vertebrata</taxon>
        <taxon>Euteleostomi</taxon>
        <taxon>Actinopterygii</taxon>
        <taxon>Neopterygii</taxon>
        <taxon>Teleostei</taxon>
        <taxon>Neoteleostei</taxon>
        <taxon>Acanthomorphata</taxon>
        <taxon>Gobiaria</taxon>
        <taxon>Gobiiformes</taxon>
        <taxon>Gobioidei</taxon>
        <taxon>Gobiidae</taxon>
        <taxon>Oxudercinae</taxon>
        <taxon>Periophthalmus</taxon>
    </lineage>
</organism>
<dbReference type="Ensembl" id="ENSPMGT00000008567.1">
    <property type="protein sequence ID" value="ENSPMGP00000008052.1"/>
    <property type="gene ID" value="ENSPMGG00000006662.1"/>
</dbReference>
<dbReference type="GO" id="GO:0001164">
    <property type="term" value="F:RNA polymerase I core promoter sequence-specific DNA binding"/>
    <property type="evidence" value="ECO:0007669"/>
    <property type="project" value="InterPro"/>
</dbReference>
<protein>
    <recommendedName>
        <fullName evidence="3">TATA box-binding protein-associated factor RNA polymerase I subunit B</fullName>
    </recommendedName>
    <alternativeName>
        <fullName evidence="11">TATA box-binding protein-associated factor 1B</fullName>
    </alternativeName>
</protein>
<keyword evidence="4" id="KW-0479">Metal-binding</keyword>
<evidence type="ECO:0000256" key="8">
    <source>
        <dbReference type="ARBA" id="ARBA00023125"/>
    </source>
</evidence>
<dbReference type="InterPro" id="IPR021752">
    <property type="entry name" value="TF_Rrn7_Zf"/>
</dbReference>
<dbReference type="Pfam" id="PF11781">
    <property type="entry name" value="Zn_ribbon_RRN7"/>
    <property type="match status" value="1"/>
</dbReference>
<dbReference type="PANTHER" id="PTHR31576:SF2">
    <property type="entry name" value="TATA BOX-BINDING PROTEIN-ASSOCIATED FACTOR RNA POLYMERASE I SUBUNIT B"/>
    <property type="match status" value="1"/>
</dbReference>
<dbReference type="PANTHER" id="PTHR31576">
    <property type="entry name" value="TATA BOX-BINDING PROTEIN-ASSOCIATED FACTOR RNA POLYMERASE I SUBUNIT B"/>
    <property type="match status" value="1"/>
</dbReference>
<name>A0A3B3ZTN2_9GOBI</name>
<dbReference type="GO" id="GO:0042790">
    <property type="term" value="P:nucleolar large rRNA transcription by RNA polymerase I"/>
    <property type="evidence" value="ECO:0007669"/>
    <property type="project" value="TreeGrafter"/>
</dbReference>
<evidence type="ECO:0000256" key="5">
    <source>
        <dbReference type="ARBA" id="ARBA00022771"/>
    </source>
</evidence>
<reference evidence="15" key="2">
    <citation type="submission" date="2025-09" db="UniProtKB">
        <authorList>
            <consortium name="Ensembl"/>
        </authorList>
    </citation>
    <scope>IDENTIFICATION</scope>
</reference>
<evidence type="ECO:0000256" key="4">
    <source>
        <dbReference type="ARBA" id="ARBA00022723"/>
    </source>
</evidence>
<dbReference type="GO" id="GO:0005668">
    <property type="term" value="C:RNA polymerase transcription factor SL1 complex"/>
    <property type="evidence" value="ECO:0007669"/>
    <property type="project" value="TreeGrafter"/>
</dbReference>
<proteinExistence type="inferred from homology"/>
<keyword evidence="7" id="KW-0805">Transcription regulation</keyword>
<comment type="subcellular location">
    <subcellularLocation>
        <location evidence="1">Nucleus</location>
        <location evidence="1">Nucleolus</location>
    </subcellularLocation>
</comment>
<evidence type="ECO:0000256" key="10">
    <source>
        <dbReference type="ARBA" id="ARBA00023242"/>
    </source>
</evidence>
<evidence type="ECO:0000259" key="14">
    <source>
        <dbReference type="Pfam" id="PF20645"/>
    </source>
</evidence>
<evidence type="ECO:0000313" key="15">
    <source>
        <dbReference type="Ensembl" id="ENSPMGP00000008052.1"/>
    </source>
</evidence>
<dbReference type="Pfam" id="PF20645">
    <property type="entry name" value="Rrn7_cyclin_C"/>
    <property type="match status" value="1"/>
</dbReference>
<dbReference type="InterPro" id="IPR048538">
    <property type="entry name" value="Rrn7_cyclin_C"/>
</dbReference>
<reference evidence="15" key="1">
    <citation type="submission" date="2025-08" db="UniProtKB">
        <authorList>
            <consortium name="Ensembl"/>
        </authorList>
    </citation>
    <scope>IDENTIFICATION</scope>
</reference>
<evidence type="ECO:0000259" key="13">
    <source>
        <dbReference type="Pfam" id="PF11781"/>
    </source>
</evidence>
<feature type="domain" description="RRN7-type" evidence="13">
    <location>
        <begin position="8"/>
        <end position="39"/>
    </location>
</feature>
<keyword evidence="16" id="KW-1185">Reference proteome</keyword>
<evidence type="ECO:0000256" key="3">
    <source>
        <dbReference type="ARBA" id="ARBA00018994"/>
    </source>
</evidence>
<evidence type="ECO:0000256" key="12">
    <source>
        <dbReference type="SAM" id="MobiDB-lite"/>
    </source>
</evidence>
<dbReference type="STRING" id="409849.ENSPMGP00000008052"/>
<evidence type="ECO:0000256" key="1">
    <source>
        <dbReference type="ARBA" id="ARBA00004604"/>
    </source>
</evidence>
<dbReference type="InterPro" id="IPR033599">
    <property type="entry name" value="TAF1B/Rrn7"/>
</dbReference>
<evidence type="ECO:0000256" key="6">
    <source>
        <dbReference type="ARBA" id="ARBA00022833"/>
    </source>
</evidence>
<evidence type="ECO:0000313" key="16">
    <source>
        <dbReference type="Proteomes" id="UP000261520"/>
    </source>
</evidence>
<feature type="region of interest" description="Disordered" evidence="12">
    <location>
        <begin position="456"/>
        <end position="484"/>
    </location>
</feature>
<evidence type="ECO:0000256" key="2">
    <source>
        <dbReference type="ARBA" id="ARBA00006899"/>
    </source>
</evidence>
<evidence type="ECO:0000256" key="9">
    <source>
        <dbReference type="ARBA" id="ARBA00023163"/>
    </source>
</evidence>
<sequence length="484" mass="56093">MDEELTAGYSEPCPRCSELLWGVTEEGHFYCKNCHNVIEVSHTCPGSINKDWVVCEGFQFILKAQAEALVNLGVNHKFKTWFFFSRTRQAYTHTPEHTVSFRLAKSHPGLHSDSGSGLDSELSDWSGCTFLELSGWSTGSVDSNDYVSRSGKKRRGQMSMRKTLALLHVALVWSRQKITLTDLLCLVEQGLVPYLHAYECFPEEMKMNNRDGLIFRVQSMPTYSMIHSESKDLIKLLQLPSFPPISLQSPLHPLNLSRRYLTELNLPDEMAKWVEFILDQADLMISKHLTVDPSYRPKPRFPHYELLAAAAIIVSMKLLFGLDDKTEWYFYFVLGLVWSGFSPVLVHRGEAGSVHFLWGQSHDADGRSMHHMTLKGGTRTIHDNLLSDKNYWHPPFMNCHRCKEHFSSLKEDVPRMFLWLLELFSFILHLKVDILFEAVVRLERKLFKIPNSRNRKKAKRLKKRRIVRRKIRSDPRSRRSRSQP</sequence>
<keyword evidence="6" id="KW-0862">Zinc</keyword>
<dbReference type="GO" id="GO:0070860">
    <property type="term" value="C:RNA polymerase I core factor complex"/>
    <property type="evidence" value="ECO:0007669"/>
    <property type="project" value="InterPro"/>
</dbReference>
<accession>A0A3B3ZTN2</accession>
<feature type="domain" description="Rrn7/TAF1B C-terminal cyclin" evidence="14">
    <location>
        <begin position="219"/>
        <end position="329"/>
    </location>
</feature>
<dbReference type="Proteomes" id="UP000261520">
    <property type="component" value="Unplaced"/>
</dbReference>
<keyword evidence="5" id="KW-0863">Zinc-finger</keyword>
<evidence type="ECO:0000256" key="7">
    <source>
        <dbReference type="ARBA" id="ARBA00023015"/>
    </source>
</evidence>
<keyword evidence="10" id="KW-0539">Nucleus</keyword>
<keyword evidence="8" id="KW-0238">DNA-binding</keyword>
<dbReference type="AlphaFoldDB" id="A0A3B3ZTN2"/>
<evidence type="ECO:0000256" key="11">
    <source>
        <dbReference type="ARBA" id="ARBA00032500"/>
    </source>
</evidence>
<keyword evidence="9" id="KW-0804">Transcription</keyword>
<comment type="similarity">
    <text evidence="2">Belongs to the RRN7/TAF1B family.</text>
</comment>